<evidence type="ECO:0000259" key="1">
    <source>
        <dbReference type="Pfam" id="PF00930"/>
    </source>
</evidence>
<dbReference type="PANTHER" id="PTHR11731">
    <property type="entry name" value="PROTEASE FAMILY S9B,C DIPEPTIDYL-PEPTIDASE IV-RELATED"/>
    <property type="match status" value="1"/>
</dbReference>
<accession>A0A0B1RUX6</accession>
<reference evidence="2 3" key="1">
    <citation type="submission" date="2014-03" db="EMBL/GenBank/DDBJ databases">
        <title>Draft genome of the hookworm Oesophagostomum dentatum.</title>
        <authorList>
            <person name="Mitreva M."/>
        </authorList>
    </citation>
    <scope>NUCLEOTIDE SEQUENCE [LARGE SCALE GENOMIC DNA]</scope>
    <source>
        <strain evidence="2 3">OD-Hann</strain>
    </source>
</reference>
<dbReference type="EMBL" id="KN612744">
    <property type="protein sequence ID" value="KHJ75441.1"/>
    <property type="molecule type" value="Genomic_DNA"/>
</dbReference>
<evidence type="ECO:0000313" key="3">
    <source>
        <dbReference type="Proteomes" id="UP000053660"/>
    </source>
</evidence>
<dbReference type="GO" id="GO:0008239">
    <property type="term" value="F:dipeptidyl-peptidase activity"/>
    <property type="evidence" value="ECO:0007669"/>
    <property type="project" value="TreeGrafter"/>
</dbReference>
<evidence type="ECO:0000313" key="2">
    <source>
        <dbReference type="EMBL" id="KHJ75441.1"/>
    </source>
</evidence>
<dbReference type="PANTHER" id="PTHR11731:SF202">
    <property type="entry name" value="DIPEPTIDYL PEPTIDASE FAMILY MEMBER 2"/>
    <property type="match status" value="1"/>
</dbReference>
<keyword evidence="3" id="KW-1185">Reference proteome</keyword>
<organism evidence="2 3">
    <name type="scientific">Oesophagostomum dentatum</name>
    <name type="common">Nodular worm</name>
    <dbReference type="NCBI Taxonomy" id="61180"/>
    <lineage>
        <taxon>Eukaryota</taxon>
        <taxon>Metazoa</taxon>
        <taxon>Ecdysozoa</taxon>
        <taxon>Nematoda</taxon>
        <taxon>Chromadorea</taxon>
        <taxon>Rhabditida</taxon>
        <taxon>Rhabditina</taxon>
        <taxon>Rhabditomorpha</taxon>
        <taxon>Strongyloidea</taxon>
        <taxon>Strongylidae</taxon>
        <taxon>Oesophagostomum</taxon>
    </lineage>
</organism>
<dbReference type="Gene3D" id="2.140.10.30">
    <property type="entry name" value="Dipeptidylpeptidase IV, N-terminal domain"/>
    <property type="match status" value="1"/>
</dbReference>
<dbReference type="InterPro" id="IPR050278">
    <property type="entry name" value="Serine_Prot_S9B/DPPIV"/>
</dbReference>
<proteinExistence type="predicted"/>
<gene>
    <name evidence="2" type="ORF">OESDEN_24943</name>
</gene>
<protein>
    <recommendedName>
        <fullName evidence="1">Dipeptidylpeptidase IV N-terminal domain-containing protein</fullName>
    </recommendedName>
</protein>
<dbReference type="InterPro" id="IPR002469">
    <property type="entry name" value="Peptidase_S9B_N"/>
</dbReference>
<name>A0A0B1RUX6_OESDE</name>
<dbReference type="OrthoDB" id="16520at2759"/>
<dbReference type="GO" id="GO:0006508">
    <property type="term" value="P:proteolysis"/>
    <property type="evidence" value="ECO:0007669"/>
    <property type="project" value="InterPro"/>
</dbReference>
<feature type="domain" description="Dipeptidylpeptidase IV N-terminal" evidence="1">
    <location>
        <begin position="2"/>
        <end position="111"/>
    </location>
</feature>
<dbReference type="Proteomes" id="UP000053660">
    <property type="component" value="Unassembled WGS sequence"/>
</dbReference>
<dbReference type="AlphaFoldDB" id="A0A0B1RUX6"/>
<dbReference type="Pfam" id="PF00930">
    <property type="entry name" value="DPPIV_N"/>
    <property type="match status" value="1"/>
</dbReference>
<sequence>MRFDDRSVNRIYIPKYSRNSQYPQYVEIPYPKAGVEDNPLVRLYVWSTRTNRTVIAEPPADLTSTNQSYYIFSNSWINMPANVRRNLGDERLMTVWANREQNIIYITLCNEIDCVLVGIPEFASLLRQLSTSVPDSCSVVHHQRPKYVGRTNRREKSIHIWFWIFYTPSACLY</sequence>
<dbReference type="GO" id="GO:0005886">
    <property type="term" value="C:plasma membrane"/>
    <property type="evidence" value="ECO:0007669"/>
    <property type="project" value="TreeGrafter"/>
</dbReference>